<keyword evidence="13" id="KW-1185">Reference proteome</keyword>
<feature type="region of interest" description="Disordered" evidence="10">
    <location>
        <begin position="1"/>
        <end position="30"/>
    </location>
</feature>
<keyword evidence="5 9" id="KW-0396">Initiation factor</keyword>
<comment type="similarity">
    <text evidence="2 9">Belongs to the eIF-2-beta/eIF-5 family.</text>
</comment>
<dbReference type="EMBL" id="LN831302">
    <property type="protein sequence ID" value="CQH57688.1"/>
    <property type="molecule type" value="Genomic_DNA"/>
</dbReference>
<keyword evidence="6 9" id="KW-0648">Protein biosynthesis</keyword>
<feature type="domain" description="Translation initiation factor IF2/IF5" evidence="11">
    <location>
        <begin position="21"/>
        <end position="129"/>
    </location>
</feature>
<dbReference type="Proteomes" id="UP000066737">
    <property type="component" value="Chromosome I"/>
</dbReference>
<dbReference type="InterPro" id="IPR002735">
    <property type="entry name" value="Transl_init_fac_IF2/IF5_dom"/>
</dbReference>
<evidence type="ECO:0000256" key="6">
    <source>
        <dbReference type="ARBA" id="ARBA00022917"/>
    </source>
</evidence>
<sequence>MDYEEQLDRAMQQKPDVAGSESRFEVPEPNVREEGNVTVYENFQDTLDRLGREQDHVLKFIQNELGTSAQIDENGRARFTGEFRQRRVEDVLDEYVETYVTCPECGLPDTNLEVEDDTERLHCEACGARSVV</sequence>
<evidence type="ECO:0000256" key="2">
    <source>
        <dbReference type="ARBA" id="ARBA00010397"/>
    </source>
</evidence>
<dbReference type="InterPro" id="IPR045196">
    <property type="entry name" value="IF2/IF5"/>
</dbReference>
<evidence type="ECO:0000256" key="8">
    <source>
        <dbReference type="ARBA" id="ARBA00032408"/>
    </source>
</evidence>
<evidence type="ECO:0000313" key="13">
    <source>
        <dbReference type="Proteomes" id="UP000066737"/>
    </source>
</evidence>
<dbReference type="Pfam" id="PF01873">
    <property type="entry name" value="eIF-5_eIF-2B"/>
    <property type="match status" value="1"/>
</dbReference>
<evidence type="ECO:0000256" key="5">
    <source>
        <dbReference type="ARBA" id="ARBA00022540"/>
    </source>
</evidence>
<dbReference type="GeneID" id="91110038"/>
<dbReference type="GO" id="GO:0003743">
    <property type="term" value="F:translation initiation factor activity"/>
    <property type="evidence" value="ECO:0007669"/>
    <property type="project" value="UniProtKB-UniRule"/>
</dbReference>
<proteinExistence type="inferred from homology"/>
<dbReference type="InterPro" id="IPR004458">
    <property type="entry name" value="TIF2_bsu_arc"/>
</dbReference>
<organism evidence="12 13">
    <name type="scientific">Halobacterium hubeiense</name>
    <dbReference type="NCBI Taxonomy" id="1407499"/>
    <lineage>
        <taxon>Archaea</taxon>
        <taxon>Methanobacteriati</taxon>
        <taxon>Methanobacteriota</taxon>
        <taxon>Stenosarchaea group</taxon>
        <taxon>Halobacteria</taxon>
        <taxon>Halobacteriales</taxon>
        <taxon>Halobacteriaceae</taxon>
        <taxon>Halobacterium</taxon>
    </lineage>
</organism>
<evidence type="ECO:0000256" key="9">
    <source>
        <dbReference type="HAMAP-Rule" id="MF_00232"/>
    </source>
</evidence>
<evidence type="ECO:0000256" key="7">
    <source>
        <dbReference type="ARBA" id="ARBA00031466"/>
    </source>
</evidence>
<dbReference type="SUPFAM" id="SSF100966">
    <property type="entry name" value="Translation initiation factor 2 beta, aIF2beta, N-terminal domain"/>
    <property type="match status" value="1"/>
</dbReference>
<dbReference type="NCBIfam" id="NF003067">
    <property type="entry name" value="PRK03988.1"/>
    <property type="match status" value="1"/>
</dbReference>
<dbReference type="OrthoDB" id="38099at2157"/>
<dbReference type="InterPro" id="IPR016190">
    <property type="entry name" value="Transl_init_fac_IF2/IF5_Zn-bd"/>
</dbReference>
<dbReference type="AlphaFoldDB" id="A0A0U5H5Q5"/>
<dbReference type="PANTHER" id="PTHR23001">
    <property type="entry name" value="EUKARYOTIC TRANSLATION INITIATION FACTOR"/>
    <property type="match status" value="1"/>
</dbReference>
<dbReference type="Gene3D" id="3.30.30.170">
    <property type="match status" value="1"/>
</dbReference>
<dbReference type="KEGG" id="hhb:Hhub_2583"/>
<dbReference type="STRING" id="1407499.HHUB_2583"/>
<name>A0A0U5H5Q5_9EURY</name>
<evidence type="ECO:0000259" key="11">
    <source>
        <dbReference type="SMART" id="SM00653"/>
    </source>
</evidence>
<dbReference type="HAMAP" id="MF_00232">
    <property type="entry name" value="eIF_2_beta"/>
    <property type="match status" value="1"/>
</dbReference>
<protein>
    <recommendedName>
        <fullName evidence="4 9">Translation initiation factor 2 subunit beta</fullName>
    </recommendedName>
    <alternativeName>
        <fullName evidence="7 9">aIF2-beta</fullName>
    </alternativeName>
    <alternativeName>
        <fullName evidence="8 9">eIF-2-beta</fullName>
    </alternativeName>
</protein>
<evidence type="ECO:0000256" key="3">
    <source>
        <dbReference type="ARBA" id="ARBA00011243"/>
    </source>
</evidence>
<evidence type="ECO:0000256" key="10">
    <source>
        <dbReference type="SAM" id="MobiDB-lite"/>
    </source>
</evidence>
<accession>A0A0U5H5Q5</accession>
<evidence type="ECO:0000256" key="1">
    <source>
        <dbReference type="ARBA" id="ARBA00003323"/>
    </source>
</evidence>
<dbReference type="SMART" id="SM00653">
    <property type="entry name" value="eIF2B_5"/>
    <property type="match status" value="1"/>
</dbReference>
<dbReference type="RefSeq" id="WP_059057017.1">
    <property type="nucleotide sequence ID" value="NZ_CEML01000001.1"/>
</dbReference>
<comment type="function">
    <text evidence="1 9">eIF-2 functions in the early steps of protein synthesis by forming a ternary complex with GTP and initiator tRNA.</text>
</comment>
<reference evidence="13" key="1">
    <citation type="journal article" date="2016" name="Environ. Microbiol.">
        <title>The complete genome of a viable archaeum isolated from 123-million-year-old rock salt.</title>
        <authorList>
            <person name="Jaakkola S.T."/>
            <person name="Pfeiffer F."/>
            <person name="Ravantti J.J."/>
            <person name="Guo Q."/>
            <person name="Liu Y."/>
            <person name="Chen X."/>
            <person name="Ma H."/>
            <person name="Yang C."/>
            <person name="Oksanen H.M."/>
            <person name="Bamford D.H."/>
        </authorList>
    </citation>
    <scope>NUCLEOTIDE SEQUENCE</scope>
    <source>
        <strain evidence="13">JI20-1</strain>
    </source>
</reference>
<gene>
    <name evidence="12" type="primary">tif2b</name>
    <name evidence="9" type="synonym">eif2b</name>
    <name evidence="12" type="ORF">HHUB_2583</name>
</gene>
<dbReference type="InterPro" id="IPR016189">
    <property type="entry name" value="Transl_init_fac_IF2/IF5_N"/>
</dbReference>
<evidence type="ECO:0000313" key="12">
    <source>
        <dbReference type="EMBL" id="CQH57688.1"/>
    </source>
</evidence>
<dbReference type="SUPFAM" id="SSF75689">
    <property type="entry name" value="Zinc-binding domain of translation initiation factor 2 beta"/>
    <property type="match status" value="1"/>
</dbReference>
<comment type="subunit">
    <text evidence="3 9">Heterotrimer composed of an alpha, a beta and a gamma chain.</text>
</comment>
<dbReference type="PANTHER" id="PTHR23001:SF3">
    <property type="entry name" value="EUKARYOTIC TRANSLATION INITIATION FACTOR 2 SUBUNIT 2"/>
    <property type="match status" value="1"/>
</dbReference>
<evidence type="ECO:0000256" key="4">
    <source>
        <dbReference type="ARBA" id="ARBA00022314"/>
    </source>
</evidence>